<evidence type="ECO:0000256" key="3">
    <source>
        <dbReference type="ARBA" id="ARBA00022741"/>
    </source>
</evidence>
<accession>K1PQ46</accession>
<dbReference type="InterPro" id="IPR038718">
    <property type="entry name" value="SNF2-like_sf"/>
</dbReference>
<feature type="domain" description="SNF2 N-terminal" evidence="8">
    <location>
        <begin position="3"/>
        <end position="41"/>
    </location>
</feature>
<dbReference type="InterPro" id="IPR044574">
    <property type="entry name" value="ARIP4-like"/>
</dbReference>
<dbReference type="InterPro" id="IPR000330">
    <property type="entry name" value="SNF2_N"/>
</dbReference>
<comment type="subcellular location">
    <subcellularLocation>
        <location evidence="1">Nucleus</location>
    </subcellularLocation>
</comment>
<dbReference type="InterPro" id="IPR027417">
    <property type="entry name" value="P-loop_NTPase"/>
</dbReference>
<name>K1PQ46_MAGGI</name>
<dbReference type="EMBL" id="JH816470">
    <property type="protein sequence ID" value="EKC23763.1"/>
    <property type="molecule type" value="Genomic_DNA"/>
</dbReference>
<keyword evidence="6" id="KW-0238">DNA-binding</keyword>
<evidence type="ECO:0000256" key="2">
    <source>
        <dbReference type="ARBA" id="ARBA00007025"/>
    </source>
</evidence>
<proteinExistence type="inferred from homology"/>
<dbReference type="PANTHER" id="PTHR45797">
    <property type="entry name" value="RAD54-LIKE"/>
    <property type="match status" value="1"/>
</dbReference>
<evidence type="ECO:0000256" key="5">
    <source>
        <dbReference type="ARBA" id="ARBA00022840"/>
    </source>
</evidence>
<dbReference type="AlphaFoldDB" id="K1PQ46"/>
<sequence>MYGKTIQMISFVDVFLRCAKARTVLLIVPINTLQNWMAEFMCGAPPRIWSVNLRQIT</sequence>
<dbReference type="GO" id="GO:0005634">
    <property type="term" value="C:nucleus"/>
    <property type="evidence" value="ECO:0007669"/>
    <property type="project" value="UniProtKB-SubCell"/>
</dbReference>
<dbReference type="HOGENOM" id="CLU_2998466_0_0_1"/>
<keyword evidence="7" id="KW-0539">Nucleus</keyword>
<dbReference type="Pfam" id="PF00176">
    <property type="entry name" value="SNF2-rel_dom"/>
    <property type="match status" value="1"/>
</dbReference>
<dbReference type="GO" id="GO:0005524">
    <property type="term" value="F:ATP binding"/>
    <property type="evidence" value="ECO:0007669"/>
    <property type="project" value="UniProtKB-KW"/>
</dbReference>
<evidence type="ECO:0000256" key="1">
    <source>
        <dbReference type="ARBA" id="ARBA00004123"/>
    </source>
</evidence>
<reference evidence="9" key="1">
    <citation type="journal article" date="2012" name="Nature">
        <title>The oyster genome reveals stress adaptation and complexity of shell formation.</title>
        <authorList>
            <person name="Zhang G."/>
            <person name="Fang X."/>
            <person name="Guo X."/>
            <person name="Li L."/>
            <person name="Luo R."/>
            <person name="Xu F."/>
            <person name="Yang P."/>
            <person name="Zhang L."/>
            <person name="Wang X."/>
            <person name="Qi H."/>
            <person name="Xiong Z."/>
            <person name="Que H."/>
            <person name="Xie Y."/>
            <person name="Holland P.W."/>
            <person name="Paps J."/>
            <person name="Zhu Y."/>
            <person name="Wu F."/>
            <person name="Chen Y."/>
            <person name="Wang J."/>
            <person name="Peng C."/>
            <person name="Meng J."/>
            <person name="Yang L."/>
            <person name="Liu J."/>
            <person name="Wen B."/>
            <person name="Zhang N."/>
            <person name="Huang Z."/>
            <person name="Zhu Q."/>
            <person name="Feng Y."/>
            <person name="Mount A."/>
            <person name="Hedgecock D."/>
            <person name="Xu Z."/>
            <person name="Liu Y."/>
            <person name="Domazet-Loso T."/>
            <person name="Du Y."/>
            <person name="Sun X."/>
            <person name="Zhang S."/>
            <person name="Liu B."/>
            <person name="Cheng P."/>
            <person name="Jiang X."/>
            <person name="Li J."/>
            <person name="Fan D."/>
            <person name="Wang W."/>
            <person name="Fu W."/>
            <person name="Wang T."/>
            <person name="Wang B."/>
            <person name="Zhang J."/>
            <person name="Peng Z."/>
            <person name="Li Y."/>
            <person name="Li N."/>
            <person name="Wang J."/>
            <person name="Chen M."/>
            <person name="He Y."/>
            <person name="Tan F."/>
            <person name="Song X."/>
            <person name="Zheng Q."/>
            <person name="Huang R."/>
            <person name="Yang H."/>
            <person name="Du X."/>
            <person name="Chen L."/>
            <person name="Yang M."/>
            <person name="Gaffney P.M."/>
            <person name="Wang S."/>
            <person name="Luo L."/>
            <person name="She Z."/>
            <person name="Ming Y."/>
            <person name="Huang W."/>
            <person name="Zhang S."/>
            <person name="Huang B."/>
            <person name="Zhang Y."/>
            <person name="Qu T."/>
            <person name="Ni P."/>
            <person name="Miao G."/>
            <person name="Wang J."/>
            <person name="Wang Q."/>
            <person name="Steinberg C.E."/>
            <person name="Wang H."/>
            <person name="Li N."/>
            <person name="Qian L."/>
            <person name="Zhang G."/>
            <person name="Li Y."/>
            <person name="Yang H."/>
            <person name="Liu X."/>
            <person name="Wang J."/>
            <person name="Yin Y."/>
            <person name="Wang J."/>
        </authorList>
    </citation>
    <scope>NUCLEOTIDE SEQUENCE [LARGE SCALE GENOMIC DNA]</scope>
    <source>
        <strain evidence="9">05x7-T-G4-1.051#20</strain>
    </source>
</reference>
<evidence type="ECO:0000259" key="8">
    <source>
        <dbReference type="Pfam" id="PF00176"/>
    </source>
</evidence>
<dbReference type="SUPFAM" id="SSF52540">
    <property type="entry name" value="P-loop containing nucleoside triphosphate hydrolases"/>
    <property type="match status" value="1"/>
</dbReference>
<dbReference type="GO" id="GO:0004386">
    <property type="term" value="F:helicase activity"/>
    <property type="evidence" value="ECO:0007669"/>
    <property type="project" value="UniProtKB-KW"/>
</dbReference>
<protein>
    <submittedName>
        <fullName evidence="9">Helicase ARIP4</fullName>
    </submittedName>
</protein>
<keyword evidence="3" id="KW-0547">Nucleotide-binding</keyword>
<gene>
    <name evidence="9" type="ORF">CGI_10021922</name>
</gene>
<evidence type="ECO:0000256" key="4">
    <source>
        <dbReference type="ARBA" id="ARBA00022806"/>
    </source>
</evidence>
<evidence type="ECO:0000313" key="9">
    <source>
        <dbReference type="EMBL" id="EKC23763.1"/>
    </source>
</evidence>
<evidence type="ECO:0000256" key="7">
    <source>
        <dbReference type="ARBA" id="ARBA00023242"/>
    </source>
</evidence>
<comment type="similarity">
    <text evidence="2">Belongs to the SNF2/RAD54 helicase family.</text>
</comment>
<organism evidence="9">
    <name type="scientific">Magallana gigas</name>
    <name type="common">Pacific oyster</name>
    <name type="synonym">Crassostrea gigas</name>
    <dbReference type="NCBI Taxonomy" id="29159"/>
    <lineage>
        <taxon>Eukaryota</taxon>
        <taxon>Metazoa</taxon>
        <taxon>Spiralia</taxon>
        <taxon>Lophotrochozoa</taxon>
        <taxon>Mollusca</taxon>
        <taxon>Bivalvia</taxon>
        <taxon>Autobranchia</taxon>
        <taxon>Pteriomorphia</taxon>
        <taxon>Ostreida</taxon>
        <taxon>Ostreoidea</taxon>
        <taxon>Ostreidae</taxon>
        <taxon>Magallana</taxon>
    </lineage>
</organism>
<dbReference type="GO" id="GO:0016887">
    <property type="term" value="F:ATP hydrolysis activity"/>
    <property type="evidence" value="ECO:0007669"/>
    <property type="project" value="InterPro"/>
</dbReference>
<dbReference type="PANTHER" id="PTHR45797:SF1">
    <property type="entry name" value="HELICASE ARIP4"/>
    <property type="match status" value="1"/>
</dbReference>
<dbReference type="InParanoid" id="K1PQ46"/>
<evidence type="ECO:0000256" key="6">
    <source>
        <dbReference type="ARBA" id="ARBA00023125"/>
    </source>
</evidence>
<dbReference type="GO" id="GO:0003677">
    <property type="term" value="F:DNA binding"/>
    <property type="evidence" value="ECO:0007669"/>
    <property type="project" value="UniProtKB-KW"/>
</dbReference>
<keyword evidence="4 9" id="KW-0378">Hydrolase</keyword>
<keyword evidence="5" id="KW-0067">ATP-binding</keyword>
<dbReference type="Gene3D" id="3.40.50.10810">
    <property type="entry name" value="Tandem AAA-ATPase domain"/>
    <property type="match status" value="1"/>
</dbReference>
<keyword evidence="4 9" id="KW-0347">Helicase</keyword>